<organism evidence="2 3">
    <name type="scientific">Rotaria sordida</name>
    <dbReference type="NCBI Taxonomy" id="392033"/>
    <lineage>
        <taxon>Eukaryota</taxon>
        <taxon>Metazoa</taxon>
        <taxon>Spiralia</taxon>
        <taxon>Gnathifera</taxon>
        <taxon>Rotifera</taxon>
        <taxon>Eurotatoria</taxon>
        <taxon>Bdelloidea</taxon>
        <taxon>Philodinida</taxon>
        <taxon>Philodinidae</taxon>
        <taxon>Rotaria</taxon>
    </lineage>
</organism>
<reference evidence="2" key="1">
    <citation type="submission" date="2021-02" db="EMBL/GenBank/DDBJ databases">
        <authorList>
            <person name="Nowell W R."/>
        </authorList>
    </citation>
    <scope>NUCLEOTIDE SEQUENCE</scope>
</reference>
<dbReference type="EMBL" id="CAJNOH010015649">
    <property type="protein sequence ID" value="CAF1565238.1"/>
    <property type="molecule type" value="Genomic_DNA"/>
</dbReference>
<evidence type="ECO:0000313" key="3">
    <source>
        <dbReference type="Proteomes" id="UP000663870"/>
    </source>
</evidence>
<dbReference type="EMBL" id="CAJNOL010017569">
    <property type="protein sequence ID" value="CAF1678904.1"/>
    <property type="molecule type" value="Genomic_DNA"/>
</dbReference>
<sequence length="48" mass="5285">DLTILQTANDLLYQSKDDDNDDDLQIPKLHRLARIPPIMSGSSTTSAS</sequence>
<name>A0A816GY74_9BILA</name>
<dbReference type="Proteomes" id="UP000663870">
    <property type="component" value="Unassembled WGS sequence"/>
</dbReference>
<dbReference type="Proteomes" id="UP000663854">
    <property type="component" value="Unassembled WGS sequence"/>
</dbReference>
<dbReference type="AlphaFoldDB" id="A0A816GY74"/>
<proteinExistence type="predicted"/>
<comment type="caution">
    <text evidence="2">The sequence shown here is derived from an EMBL/GenBank/DDBJ whole genome shotgun (WGS) entry which is preliminary data.</text>
</comment>
<evidence type="ECO:0000313" key="2">
    <source>
        <dbReference type="EMBL" id="CAF1678904.1"/>
    </source>
</evidence>
<keyword evidence="3" id="KW-1185">Reference proteome</keyword>
<gene>
    <name evidence="2" type="ORF">JXQ802_LOCUS58831</name>
    <name evidence="1" type="ORF">PYM288_LOCUS42191</name>
</gene>
<feature type="non-terminal residue" evidence="2">
    <location>
        <position position="1"/>
    </location>
</feature>
<protein>
    <submittedName>
        <fullName evidence="2">Uncharacterized protein</fullName>
    </submittedName>
</protein>
<evidence type="ECO:0000313" key="1">
    <source>
        <dbReference type="EMBL" id="CAF1565238.1"/>
    </source>
</evidence>
<accession>A0A816GY74</accession>